<protein>
    <recommendedName>
        <fullName evidence="5">Replication protein</fullName>
    </recommendedName>
</protein>
<gene>
    <name evidence="3" type="ORF">GHK24_03485</name>
</gene>
<reference evidence="3 4" key="1">
    <citation type="submission" date="2019-10" db="EMBL/GenBank/DDBJ databases">
        <title>Whole-genome sequence of the purple nonsulfur photosynthetic bacterium Rhodocyclus tenuis.</title>
        <authorList>
            <person name="Kyndt J.A."/>
            <person name="Meyer T.E."/>
        </authorList>
    </citation>
    <scope>NUCLEOTIDE SEQUENCE [LARGE SCALE GENOMIC DNA]</scope>
    <source>
        <strain evidence="3 4">DSM 110</strain>
    </source>
</reference>
<evidence type="ECO:0000256" key="1">
    <source>
        <dbReference type="ARBA" id="ARBA00008909"/>
    </source>
</evidence>
<dbReference type="Proteomes" id="UP000480275">
    <property type="component" value="Unassembled WGS sequence"/>
</dbReference>
<dbReference type="Pfam" id="PF01446">
    <property type="entry name" value="Rep_1"/>
    <property type="match status" value="1"/>
</dbReference>
<comment type="caution">
    <text evidence="3">The sequence shown here is derived from an EMBL/GenBank/DDBJ whole genome shotgun (WGS) entry which is preliminary data.</text>
</comment>
<evidence type="ECO:0000256" key="2">
    <source>
        <dbReference type="ARBA" id="ARBA00022705"/>
    </source>
</evidence>
<dbReference type="InterPro" id="IPR000989">
    <property type="entry name" value="Rep"/>
</dbReference>
<name>A0A6L5JTW9_RHOTE</name>
<accession>A0A6L5JTW9</accession>
<dbReference type="OrthoDB" id="8566616at2"/>
<organism evidence="3 4">
    <name type="scientific">Rhodocyclus tenuis</name>
    <name type="common">Rhodospirillum tenue</name>
    <dbReference type="NCBI Taxonomy" id="1066"/>
    <lineage>
        <taxon>Bacteria</taxon>
        <taxon>Pseudomonadati</taxon>
        <taxon>Pseudomonadota</taxon>
        <taxon>Betaproteobacteria</taxon>
        <taxon>Rhodocyclales</taxon>
        <taxon>Rhodocyclaceae</taxon>
        <taxon>Rhodocyclus</taxon>
    </lineage>
</organism>
<evidence type="ECO:0008006" key="5">
    <source>
        <dbReference type="Google" id="ProtNLM"/>
    </source>
</evidence>
<dbReference type="GO" id="GO:0003677">
    <property type="term" value="F:DNA binding"/>
    <property type="evidence" value="ECO:0007669"/>
    <property type="project" value="InterPro"/>
</dbReference>
<dbReference type="EMBL" id="WIXJ01000002">
    <property type="protein sequence ID" value="MQY50843.1"/>
    <property type="molecule type" value="Genomic_DNA"/>
</dbReference>
<sequence>MSAAVSAGAGRPLGIYTKSLHAGGAAKTKSPAATAGRYALQRTAQGLLWQKGVEWKEQHRTCWCCRSLKRESGSVGVFRNADGSGSSLTGLNRCGEIWTCPVCAARICEERRRELSAGMTAHVGNGGAAYLFTLTFPHEADHDLGEMLERFANVRQRMQNSRTWKRLMQQAGCVGRVSALELTISQENGWHPHVHMLVFAKAGGLGEGAPINEHGDLDSPEIAELRLQWVNLLLKVGFGDRSKVTDMMKHSFNVRGGTKAAEYIAKYGRDERWGASSEMTASYQKTGAAGERQGLMHFTPFQLLTWAGNGDAWAACRFREYAKHIAGKRAITWTPGLKKALGVDSDRTDDEIAADDSRLPEQIEVGELTTEQFQTVLRRARLPDFMRYVADATCQADIDDYVNAIASIAPTNSGAVVIRGAFAGRYAIN</sequence>
<comment type="similarity">
    <text evidence="1">Belongs to the Gram-positive plasmids replication protein type 1 family.</text>
</comment>
<proteinExistence type="inferred from homology"/>
<dbReference type="GO" id="GO:0006260">
    <property type="term" value="P:DNA replication"/>
    <property type="evidence" value="ECO:0007669"/>
    <property type="project" value="UniProtKB-KW"/>
</dbReference>
<evidence type="ECO:0000313" key="3">
    <source>
        <dbReference type="EMBL" id="MQY50843.1"/>
    </source>
</evidence>
<evidence type="ECO:0000313" key="4">
    <source>
        <dbReference type="Proteomes" id="UP000480275"/>
    </source>
</evidence>
<keyword evidence="2" id="KW-0235">DNA replication</keyword>
<dbReference type="AlphaFoldDB" id="A0A6L5JTW9"/>